<evidence type="ECO:0008006" key="3">
    <source>
        <dbReference type="Google" id="ProtNLM"/>
    </source>
</evidence>
<evidence type="ECO:0000313" key="2">
    <source>
        <dbReference type="Proteomes" id="UP001385892"/>
    </source>
</evidence>
<keyword evidence="2" id="KW-1185">Reference proteome</keyword>
<reference evidence="1 2" key="1">
    <citation type="submission" date="2024-03" db="EMBL/GenBank/DDBJ databases">
        <title>Novel species of the genus Variovorax.</title>
        <authorList>
            <person name="Liu Q."/>
            <person name="Xin Y.-H."/>
        </authorList>
    </citation>
    <scope>NUCLEOTIDE SEQUENCE [LARGE SCALE GENOMIC DNA]</scope>
    <source>
        <strain evidence="1 2">KACC 18900</strain>
    </source>
</reference>
<proteinExistence type="predicted"/>
<evidence type="ECO:0000313" key="1">
    <source>
        <dbReference type="EMBL" id="MEJ8849652.1"/>
    </source>
</evidence>
<comment type="caution">
    <text evidence="1">The sequence shown here is derived from an EMBL/GenBank/DDBJ whole genome shotgun (WGS) entry which is preliminary data.</text>
</comment>
<sequence length="260" mass="29270">MPSPDFGDPQIRQLYDAARRAAQAEAFVNRVRCGATTRRGVQCGHAVTPGRAFCWCHGGRRLSDYINPKDRSGRRKQQPLAQRAERQHAARMKVLWKRDPFVQGFTVLLDTDGVRRRDEWLRANGVEPTYMAPATLDKASWKAYLLARSGIDMLADVRAQVVADRLRQEDEALIEPAGHHVDMACASEQAAWCKTLRPAPPGAKWHSPLGRKPVRVWAAQEQQRARDRALLASSPQTRAEALKRELARNRLLASANLRRG</sequence>
<protein>
    <recommendedName>
        <fullName evidence="3">DNA primase</fullName>
    </recommendedName>
</protein>
<accession>A0ABU8WT07</accession>
<name>A0ABU8WT07_9BURK</name>
<gene>
    <name evidence="1" type="ORF">WKW82_23605</name>
</gene>
<dbReference type="RefSeq" id="WP_340344775.1">
    <property type="nucleotide sequence ID" value="NZ_JBBKZT010000011.1"/>
</dbReference>
<dbReference type="EMBL" id="JBBKZT010000011">
    <property type="protein sequence ID" value="MEJ8849652.1"/>
    <property type="molecule type" value="Genomic_DNA"/>
</dbReference>
<organism evidence="1 2">
    <name type="scientific">Variovorax rhizosphaerae</name>
    <dbReference type="NCBI Taxonomy" id="1836200"/>
    <lineage>
        <taxon>Bacteria</taxon>
        <taxon>Pseudomonadati</taxon>
        <taxon>Pseudomonadota</taxon>
        <taxon>Betaproteobacteria</taxon>
        <taxon>Burkholderiales</taxon>
        <taxon>Comamonadaceae</taxon>
        <taxon>Variovorax</taxon>
    </lineage>
</organism>
<dbReference type="Proteomes" id="UP001385892">
    <property type="component" value="Unassembled WGS sequence"/>
</dbReference>